<protein>
    <submittedName>
        <fullName evidence="2">FixH family protein</fullName>
    </submittedName>
</protein>
<accession>E1ST63</accession>
<sequence length="163" mass="18898">MEGRNMKVTPWYKQFWPWFLIILPLCAVAASVYTFYLASTSQFSMVSEDYYKEGKGINQDLSRIRAAKNLGLTFALEVDNDEIRIVQHGGKTIDTAIELEFHHATLEQHDFVEKLFRDGTGTYRLNLDAPLEGRWLVQIDAYDQSWRLQTRATLPHDGVIWLN</sequence>
<dbReference type="Proteomes" id="UP000006683">
    <property type="component" value="Chromosome"/>
</dbReference>
<feature type="transmembrane region" description="Helical" evidence="1">
    <location>
        <begin position="15"/>
        <end position="38"/>
    </location>
</feature>
<evidence type="ECO:0000256" key="1">
    <source>
        <dbReference type="SAM" id="Phobius"/>
    </source>
</evidence>
<dbReference type="EMBL" id="CP002209">
    <property type="protein sequence ID" value="ADN76110.1"/>
    <property type="molecule type" value="Genomic_DNA"/>
</dbReference>
<dbReference type="eggNOG" id="COG3198">
    <property type="taxonomic scope" value="Bacteria"/>
</dbReference>
<reference evidence="2 3" key="1">
    <citation type="journal article" date="2010" name="Stand. Genomic Sci.">
        <title>Complete genome sequence of Ferrimonas balearica type strain (PAT).</title>
        <authorList>
            <person name="Nolan M."/>
            <person name="Sikorski J."/>
            <person name="Davenport K."/>
            <person name="Lucas S."/>
            <person name="Glavina Del Rio T."/>
            <person name="Tice H."/>
            <person name="Cheng J."/>
            <person name="Goodwin L."/>
            <person name="Pitluck S."/>
            <person name="Liolios K."/>
            <person name="Ivanova N."/>
            <person name="Mavromatis K."/>
            <person name="Ovchinnikova G."/>
            <person name="Pati A."/>
            <person name="Chen A."/>
            <person name="Palaniappan K."/>
            <person name="Land M."/>
            <person name="Hauser L."/>
            <person name="Chang Y."/>
            <person name="Jeffries C."/>
            <person name="Tapia R."/>
            <person name="Brettin T."/>
            <person name="Detter J."/>
            <person name="Han C."/>
            <person name="Yasawong M."/>
            <person name="Rohde M."/>
            <person name="Tindall B."/>
            <person name="Goker M."/>
            <person name="Woyke T."/>
            <person name="Bristow J."/>
            <person name="Eisen J."/>
            <person name="Markowitz V."/>
            <person name="Hugenholtz P."/>
            <person name="Kyrpides N."/>
            <person name="Klenk H."/>
            <person name="Lapidus A."/>
        </authorList>
    </citation>
    <scope>NUCLEOTIDE SEQUENCE [LARGE SCALE GENOMIC DNA]</scope>
    <source>
        <strain evidence="3">DSM 9799 / CCM 4581 / KCTC 23876 / PAT</strain>
    </source>
</reference>
<evidence type="ECO:0000313" key="2">
    <source>
        <dbReference type="EMBL" id="ADN76110.1"/>
    </source>
</evidence>
<name>E1ST63_FERBD</name>
<dbReference type="AlphaFoldDB" id="E1ST63"/>
<dbReference type="STRING" id="550540.Fbal_1907"/>
<keyword evidence="1" id="KW-0472">Membrane</keyword>
<keyword evidence="3" id="KW-1185">Reference proteome</keyword>
<dbReference type="HOGENOM" id="CLU_100979_2_0_6"/>
<dbReference type="KEGG" id="fbl:Fbal_1907"/>
<evidence type="ECO:0000313" key="3">
    <source>
        <dbReference type="Proteomes" id="UP000006683"/>
    </source>
</evidence>
<gene>
    <name evidence="2" type="ordered locus">Fbal_1907</name>
</gene>
<keyword evidence="1" id="KW-0812">Transmembrane</keyword>
<dbReference type="InterPro" id="IPR008620">
    <property type="entry name" value="FixH"/>
</dbReference>
<keyword evidence="1" id="KW-1133">Transmembrane helix</keyword>
<proteinExistence type="predicted"/>
<organism evidence="2 3">
    <name type="scientific">Ferrimonas balearica (strain DSM 9799 / CCM 4581 / KCTC 23876 / PAT)</name>
    <dbReference type="NCBI Taxonomy" id="550540"/>
    <lineage>
        <taxon>Bacteria</taxon>
        <taxon>Pseudomonadati</taxon>
        <taxon>Pseudomonadota</taxon>
        <taxon>Gammaproteobacteria</taxon>
        <taxon>Alteromonadales</taxon>
        <taxon>Ferrimonadaceae</taxon>
        <taxon>Ferrimonas</taxon>
    </lineage>
</organism>
<dbReference type="Pfam" id="PF05751">
    <property type="entry name" value="FixH"/>
    <property type="match status" value="1"/>
</dbReference>